<evidence type="ECO:0000313" key="1">
    <source>
        <dbReference type="EMBL" id="PSR26850.1"/>
    </source>
</evidence>
<proteinExistence type="predicted"/>
<dbReference type="Proteomes" id="UP000242705">
    <property type="component" value="Unassembled WGS sequence"/>
</dbReference>
<dbReference type="EMBL" id="PXYX01000018">
    <property type="protein sequence ID" value="PSR26850.1"/>
    <property type="molecule type" value="Genomic_DNA"/>
</dbReference>
<reference evidence="1 2" key="1">
    <citation type="journal article" date="2014" name="BMC Genomics">
        <title>Comparison of environmental and isolate Sulfobacillus genomes reveals diverse carbon, sulfur, nitrogen, and hydrogen metabolisms.</title>
        <authorList>
            <person name="Justice N.B."/>
            <person name="Norman A."/>
            <person name="Brown C.T."/>
            <person name="Singh A."/>
            <person name="Thomas B.C."/>
            <person name="Banfield J.F."/>
        </authorList>
    </citation>
    <scope>NUCLEOTIDE SEQUENCE [LARGE SCALE GENOMIC DNA]</scope>
    <source>
        <strain evidence="1">AMDSBA5</strain>
    </source>
</reference>
<dbReference type="AlphaFoldDB" id="A0A2T2WX83"/>
<gene>
    <name evidence="1" type="ORF">C7B47_09675</name>
</gene>
<evidence type="ECO:0000313" key="2">
    <source>
        <dbReference type="Proteomes" id="UP000242705"/>
    </source>
</evidence>
<sequence length="181" mass="19580">MLMRMGWGIAGSLIGLMVVTMGTIHLLHAQNLTPTAFLQMKQQIIRNDQGHHKQTKGAPYITGQIPGHLEGTGPQTTPNPQLVPAIPQPGSVTIYYKLSSPVYTDQVHWAVLTGSVANSPRTGVIIRENYQNNLQPNFLTIPNAGQITITGFKGTIISLQGSLGGTGRYNIATSTLSWHNE</sequence>
<comment type="caution">
    <text evidence="1">The sequence shown here is derived from an EMBL/GenBank/DDBJ whole genome shotgun (WGS) entry which is preliminary data.</text>
</comment>
<name>A0A2T2WX83_SULTH</name>
<protein>
    <submittedName>
        <fullName evidence="1">Uncharacterized protein</fullName>
    </submittedName>
</protein>
<accession>A0A2T2WX83</accession>
<organism evidence="1 2">
    <name type="scientific">Sulfobacillus thermosulfidooxidans</name>
    <dbReference type="NCBI Taxonomy" id="28034"/>
    <lineage>
        <taxon>Bacteria</taxon>
        <taxon>Bacillati</taxon>
        <taxon>Bacillota</taxon>
        <taxon>Clostridia</taxon>
        <taxon>Eubacteriales</taxon>
        <taxon>Clostridiales Family XVII. Incertae Sedis</taxon>
        <taxon>Sulfobacillus</taxon>
    </lineage>
</organism>